<name>A0A7X4YBM7_9BACT</name>
<dbReference type="Proteomes" id="UP000537825">
    <property type="component" value="Unassembled WGS sequence"/>
</dbReference>
<organism evidence="3 4">
    <name type="scientific">Corallococcus exiguus</name>
    <dbReference type="NCBI Taxonomy" id="83462"/>
    <lineage>
        <taxon>Bacteria</taxon>
        <taxon>Pseudomonadati</taxon>
        <taxon>Myxococcota</taxon>
        <taxon>Myxococcia</taxon>
        <taxon>Myxococcales</taxon>
        <taxon>Cystobacterineae</taxon>
        <taxon>Myxococcaceae</taxon>
        <taxon>Corallococcus</taxon>
    </lineage>
</organism>
<dbReference type="SUPFAM" id="SSF49265">
    <property type="entry name" value="Fibronectin type III"/>
    <property type="match status" value="1"/>
</dbReference>
<protein>
    <recommendedName>
        <fullName evidence="5">Fibronectin type III domain-containing protein</fullName>
    </recommendedName>
</protein>
<dbReference type="EMBL" id="JAAAPK010000005">
    <property type="protein sequence ID" value="NBC42251.1"/>
    <property type="molecule type" value="Genomic_DNA"/>
</dbReference>
<reference evidence="3 4" key="1">
    <citation type="submission" date="2020-01" db="EMBL/GenBank/DDBJ databases">
        <title>The draft genome sequence of Corallococcus exiguus DSM 14696.</title>
        <authorList>
            <person name="Zhang X."/>
            <person name="Zhu H."/>
        </authorList>
    </citation>
    <scope>NUCLEOTIDE SEQUENCE [LARGE SCALE GENOMIC DNA]</scope>
    <source>
        <strain evidence="3 4">DSM 14696</strain>
    </source>
</reference>
<dbReference type="NCBIfam" id="TIGR03901">
    <property type="entry name" value="MYXO-CTERM"/>
    <property type="match status" value="1"/>
</dbReference>
<dbReference type="InterPro" id="IPR013783">
    <property type="entry name" value="Ig-like_fold"/>
</dbReference>
<comment type="caution">
    <text evidence="3">The sequence shown here is derived from an EMBL/GenBank/DDBJ whole genome shotgun (WGS) entry which is preliminary data.</text>
</comment>
<dbReference type="InterPro" id="IPR036116">
    <property type="entry name" value="FN3_sf"/>
</dbReference>
<feature type="compositionally biased region" description="Low complexity" evidence="1">
    <location>
        <begin position="185"/>
        <end position="196"/>
    </location>
</feature>
<keyword evidence="2" id="KW-0732">Signal</keyword>
<dbReference type="AlphaFoldDB" id="A0A7X4YBM7"/>
<sequence>MPAAMRCAIGTLVFLTGSALPAAAAPLPFAVESQAVTQLDLKQSFDFITKPILVSPAANALLPDGLITLQWEASTDPRGWPLTYGVAIRQGGVNVATFQTAETRITLEEGDALPPGVYSWGVVAYNAGGAGHSDEVSFTIAGEVAVDGGIPDAGTASDAGSIEADAGSRDSGVPVFHEPLPHSLPPSESSGCSSSPAGGAFPGALLPLLALGLMLRATHRHRGTHARLPSPARPPR</sequence>
<feature type="region of interest" description="Disordered" evidence="1">
    <location>
        <begin position="155"/>
        <end position="196"/>
    </location>
</feature>
<dbReference type="InterPro" id="IPR003961">
    <property type="entry name" value="FN3_dom"/>
</dbReference>
<dbReference type="RefSeq" id="WP_139922433.1">
    <property type="nucleotide sequence ID" value="NZ_CBCSLE010000037.1"/>
</dbReference>
<feature type="signal peptide" evidence="2">
    <location>
        <begin position="1"/>
        <end position="24"/>
    </location>
</feature>
<keyword evidence="4" id="KW-1185">Reference proteome</keyword>
<proteinExistence type="predicted"/>
<dbReference type="CDD" id="cd00063">
    <property type="entry name" value="FN3"/>
    <property type="match status" value="1"/>
</dbReference>
<evidence type="ECO:0000313" key="4">
    <source>
        <dbReference type="Proteomes" id="UP000537825"/>
    </source>
</evidence>
<evidence type="ECO:0008006" key="5">
    <source>
        <dbReference type="Google" id="ProtNLM"/>
    </source>
</evidence>
<accession>A0A7X4YBM7</accession>
<dbReference type="Gene3D" id="2.60.40.10">
    <property type="entry name" value="Immunoglobulins"/>
    <property type="match status" value="1"/>
</dbReference>
<dbReference type="InterPro" id="IPR024038">
    <property type="entry name" value="MYXO-CTERM"/>
</dbReference>
<feature type="chain" id="PRO_5030802847" description="Fibronectin type III domain-containing protein" evidence="2">
    <location>
        <begin position="25"/>
        <end position="236"/>
    </location>
</feature>
<gene>
    <name evidence="3" type="ORF">GTZ93_20830</name>
</gene>
<evidence type="ECO:0000256" key="1">
    <source>
        <dbReference type="SAM" id="MobiDB-lite"/>
    </source>
</evidence>
<evidence type="ECO:0000313" key="3">
    <source>
        <dbReference type="EMBL" id="NBC42251.1"/>
    </source>
</evidence>
<evidence type="ECO:0000256" key="2">
    <source>
        <dbReference type="SAM" id="SignalP"/>
    </source>
</evidence>